<dbReference type="GeneID" id="66552758"/>
<dbReference type="EMBL" id="CP059075">
    <property type="protein sequence ID" value="QRE03363.1"/>
    <property type="molecule type" value="Genomic_DNA"/>
</dbReference>
<dbReference type="RefSeq" id="WP_011962722.1">
    <property type="nucleotide sequence ID" value="NZ_CBCRUL010000006.1"/>
</dbReference>
<name>A0A075S4G2_FLAPS</name>
<evidence type="ECO:0000313" key="1">
    <source>
        <dbReference type="EMBL" id="QRE03363.1"/>
    </source>
</evidence>
<organism evidence="1 2">
    <name type="scientific">Flavobacterium psychrophilum</name>
    <dbReference type="NCBI Taxonomy" id="96345"/>
    <lineage>
        <taxon>Bacteria</taxon>
        <taxon>Pseudomonadati</taxon>
        <taxon>Bacteroidota</taxon>
        <taxon>Flavobacteriia</taxon>
        <taxon>Flavobacteriales</taxon>
        <taxon>Flavobacteriaceae</taxon>
        <taxon>Flavobacterium</taxon>
    </lineage>
</organism>
<dbReference type="KEGG" id="fpw:IA04_02720"/>
<dbReference type="Proteomes" id="UP000596329">
    <property type="component" value="Chromosome"/>
</dbReference>
<reference evidence="1 2" key="1">
    <citation type="submission" date="2020-07" db="EMBL/GenBank/DDBJ databases">
        <title>Genomic characterization of Flavobacterium psychrophilum strains.</title>
        <authorList>
            <person name="Castillo D."/>
            <person name="Jorgensen J."/>
            <person name="Middelboe M."/>
        </authorList>
    </citation>
    <scope>NUCLEOTIDE SEQUENCE [LARGE SCALE GENOMIC DNA]</scope>
    <source>
        <strain evidence="1 2">FPS-R7</strain>
    </source>
</reference>
<dbReference type="KEGG" id="fpk:IA06_02760"/>
<dbReference type="KEGG" id="fpq:IB65_02735"/>
<protein>
    <submittedName>
        <fullName evidence="1">Uncharacterized protein</fullName>
    </submittedName>
</protein>
<gene>
    <name evidence="1" type="ORF">H0H26_10720</name>
</gene>
<sequence length="130" mass="15396">MSAEKIVEKNGRKYSEMLMKLVQKFDENLPTELTFEETLEVGIEAWNIANNKEFLQSRNLYEPQIKSCKYSEIVKKMVDFKIANFSEYNNTIIDYSTENDILKIKTQTQENNFESIIRQMINIKPINKEK</sequence>
<evidence type="ECO:0000313" key="2">
    <source>
        <dbReference type="Proteomes" id="UP000596329"/>
    </source>
</evidence>
<proteinExistence type="predicted"/>
<dbReference type="AlphaFoldDB" id="A0A075S4G2"/>
<dbReference type="KEGG" id="fpc:FPSM_01774"/>
<accession>A0A075S4G2</accession>
<dbReference type="KEGG" id="fpv:IA03_02810"/>